<evidence type="ECO:0000256" key="7">
    <source>
        <dbReference type="ARBA" id="ARBA00024033"/>
    </source>
</evidence>
<dbReference type="EMBL" id="JAGGLM010000021">
    <property type="protein sequence ID" value="MBP2033780.1"/>
    <property type="molecule type" value="Genomic_DNA"/>
</dbReference>
<feature type="compositionally biased region" description="Polar residues" evidence="8">
    <location>
        <begin position="38"/>
        <end position="53"/>
    </location>
</feature>
<dbReference type="RefSeq" id="WP_209703033.1">
    <property type="nucleotide sequence ID" value="NZ_JAGGLM010000021.1"/>
</dbReference>
<organism evidence="10 11">
    <name type="scientific">Clostridium algifaecis</name>
    <dbReference type="NCBI Taxonomy" id="1472040"/>
    <lineage>
        <taxon>Bacteria</taxon>
        <taxon>Bacillati</taxon>
        <taxon>Bacillota</taxon>
        <taxon>Clostridia</taxon>
        <taxon>Eubacteriales</taxon>
        <taxon>Clostridiaceae</taxon>
        <taxon>Clostridium</taxon>
    </lineage>
</organism>
<feature type="region of interest" description="Disordered" evidence="8">
    <location>
        <begin position="38"/>
        <end position="95"/>
    </location>
</feature>
<sequence length="536" mass="60743">MQTGFLRKNLLRISLIVILLALLFACIYTMSNYKSSTNNNQNRMEQKMSGNWSNKDKNFAPPAGSTKRQRESMPNKGKNVQRQQGSMPNKNMRNNFGSSQKSTYAPLLTIYFAAFLILIAALYYLFKIKNIAIDLNNRKLIIFSMLCAGFLLRIALSTVMEGYGSDLNLFRSWAETASNNFLQFYSNARSGDYPPLYMYVLFLIGKIASISSINSYYTVLLKLPSILADIATAYIIYKLSSKYLSFEISVLISGFYIFNPAVFIDSTLWGQVDSFFALLIVISLFLLSEGKTMCSAVLFTCSVLMKPQGIIFLPVIFFELVQRRDIKLFIKSILSALITAVIIILPFSFNQSPTWIFKLYAKTISEYPYASVNGFNFFNLLGGNYKQSSSTFFIFSYQIWGMIAIVAVTLFTWFIYIKGKSRKFAFSAALIQIAGVFTFSTGMHERYLFPALALALLSFIYLRDKRILTLCAGYCITIYSNIYYILFKGSGMMNSSSHSIISDGTSILNIILFIYLIKILIDITKSKTLKEGIEKL</sequence>
<dbReference type="PROSITE" id="PS51257">
    <property type="entry name" value="PROKAR_LIPOPROTEIN"/>
    <property type="match status" value="1"/>
</dbReference>
<evidence type="ECO:0000256" key="8">
    <source>
        <dbReference type="SAM" id="MobiDB-lite"/>
    </source>
</evidence>
<dbReference type="Proteomes" id="UP001519307">
    <property type="component" value="Unassembled WGS sequence"/>
</dbReference>
<keyword evidence="11" id="KW-1185">Reference proteome</keyword>
<evidence type="ECO:0000256" key="6">
    <source>
        <dbReference type="ARBA" id="ARBA00023136"/>
    </source>
</evidence>
<evidence type="ECO:0000256" key="1">
    <source>
        <dbReference type="ARBA" id="ARBA00004651"/>
    </source>
</evidence>
<accession>A0ABS4KUQ8</accession>
<keyword evidence="3" id="KW-0808">Transferase</keyword>
<name>A0ABS4KUQ8_9CLOT</name>
<keyword evidence="5 9" id="KW-1133">Transmembrane helix</keyword>
<evidence type="ECO:0000313" key="10">
    <source>
        <dbReference type="EMBL" id="MBP2033780.1"/>
    </source>
</evidence>
<evidence type="ECO:0000256" key="3">
    <source>
        <dbReference type="ARBA" id="ARBA00022679"/>
    </source>
</evidence>
<feature type="transmembrane region" description="Helical" evidence="9">
    <location>
        <begin position="397"/>
        <end position="417"/>
    </location>
</feature>
<keyword evidence="2" id="KW-1003">Cell membrane</keyword>
<feature type="transmembrane region" description="Helical" evidence="9">
    <location>
        <begin position="424"/>
        <end position="441"/>
    </location>
</feature>
<reference evidence="10 11" key="1">
    <citation type="submission" date="2021-03" db="EMBL/GenBank/DDBJ databases">
        <title>Genomic Encyclopedia of Type Strains, Phase IV (KMG-IV): sequencing the most valuable type-strain genomes for metagenomic binning, comparative biology and taxonomic classification.</title>
        <authorList>
            <person name="Goeker M."/>
        </authorList>
    </citation>
    <scope>NUCLEOTIDE SEQUENCE [LARGE SCALE GENOMIC DNA]</scope>
    <source>
        <strain evidence="10 11">DSM 28783</strain>
    </source>
</reference>
<feature type="transmembrane region" description="Helical" evidence="9">
    <location>
        <begin position="104"/>
        <end position="126"/>
    </location>
</feature>
<feature type="transmembrane region" description="Helical" evidence="9">
    <location>
        <begin position="447"/>
        <end position="462"/>
    </location>
</feature>
<feature type="transmembrane region" description="Helical" evidence="9">
    <location>
        <begin position="243"/>
        <end position="262"/>
    </location>
</feature>
<evidence type="ECO:0000313" key="11">
    <source>
        <dbReference type="Proteomes" id="UP001519307"/>
    </source>
</evidence>
<feature type="transmembrane region" description="Helical" evidence="9">
    <location>
        <begin position="499"/>
        <end position="521"/>
    </location>
</feature>
<comment type="subcellular location">
    <subcellularLocation>
        <location evidence="1">Cell membrane</location>
        <topology evidence="1">Multi-pass membrane protein</topology>
    </subcellularLocation>
</comment>
<keyword evidence="4 9" id="KW-0812">Transmembrane</keyword>
<feature type="transmembrane region" description="Helical" evidence="9">
    <location>
        <begin position="328"/>
        <end position="349"/>
    </location>
</feature>
<feature type="transmembrane region" description="Helical" evidence="9">
    <location>
        <begin position="296"/>
        <end position="321"/>
    </location>
</feature>
<evidence type="ECO:0000256" key="9">
    <source>
        <dbReference type="SAM" id="Phobius"/>
    </source>
</evidence>
<evidence type="ECO:0000256" key="2">
    <source>
        <dbReference type="ARBA" id="ARBA00022475"/>
    </source>
</evidence>
<keyword evidence="6 9" id="KW-0472">Membrane</keyword>
<feature type="compositionally biased region" description="Polar residues" evidence="8">
    <location>
        <begin position="78"/>
        <end position="95"/>
    </location>
</feature>
<evidence type="ECO:0000256" key="4">
    <source>
        <dbReference type="ARBA" id="ARBA00022692"/>
    </source>
</evidence>
<protein>
    <submittedName>
        <fullName evidence="10">Gpi18-like mannosyltransferase</fullName>
    </submittedName>
</protein>
<feature type="transmembrane region" description="Helical" evidence="9">
    <location>
        <begin position="274"/>
        <end position="290"/>
    </location>
</feature>
<feature type="transmembrane region" description="Helical" evidence="9">
    <location>
        <begin position="196"/>
        <end position="213"/>
    </location>
</feature>
<evidence type="ECO:0000256" key="5">
    <source>
        <dbReference type="ARBA" id="ARBA00022989"/>
    </source>
</evidence>
<feature type="transmembrane region" description="Helical" evidence="9">
    <location>
        <begin position="12"/>
        <end position="30"/>
    </location>
</feature>
<dbReference type="InterPro" id="IPR018584">
    <property type="entry name" value="GT87"/>
</dbReference>
<feature type="transmembrane region" description="Helical" evidence="9">
    <location>
        <begin position="467"/>
        <end position="487"/>
    </location>
</feature>
<comment type="similarity">
    <text evidence="7">Belongs to the glycosyltransferase 87 family.</text>
</comment>
<dbReference type="Pfam" id="PF09594">
    <property type="entry name" value="GT87"/>
    <property type="match status" value="1"/>
</dbReference>
<gene>
    <name evidence="10" type="ORF">J2Z42_002487</name>
</gene>
<comment type="caution">
    <text evidence="10">The sequence shown here is derived from an EMBL/GenBank/DDBJ whole genome shotgun (WGS) entry which is preliminary data.</text>
</comment>
<proteinExistence type="inferred from homology"/>
<feature type="transmembrane region" description="Helical" evidence="9">
    <location>
        <begin position="138"/>
        <end position="156"/>
    </location>
</feature>